<dbReference type="Proteomes" id="UP000244893">
    <property type="component" value="Unassembled WGS sequence"/>
</dbReference>
<dbReference type="EMBL" id="QEOP01000001">
    <property type="protein sequence ID" value="PVZ95348.1"/>
    <property type="molecule type" value="Genomic_DNA"/>
</dbReference>
<dbReference type="AlphaFoldDB" id="A0A2V1HS12"/>
<organism evidence="2 3">
    <name type="scientific">Amnibacterium flavum</name>
    <dbReference type="NCBI Taxonomy" id="2173173"/>
    <lineage>
        <taxon>Bacteria</taxon>
        <taxon>Bacillati</taxon>
        <taxon>Actinomycetota</taxon>
        <taxon>Actinomycetes</taxon>
        <taxon>Micrococcales</taxon>
        <taxon>Microbacteriaceae</taxon>
        <taxon>Amnibacterium</taxon>
    </lineage>
</organism>
<dbReference type="Gene3D" id="3.40.50.2000">
    <property type="entry name" value="Glycogen Phosphorylase B"/>
    <property type="match status" value="1"/>
</dbReference>
<accession>A0A2V1HS12</accession>
<evidence type="ECO:0000259" key="1">
    <source>
        <dbReference type="Pfam" id="PF04101"/>
    </source>
</evidence>
<evidence type="ECO:0000313" key="2">
    <source>
        <dbReference type="EMBL" id="PVZ95348.1"/>
    </source>
</evidence>
<feature type="domain" description="Glycosyl transferase family 28 C-terminal" evidence="1">
    <location>
        <begin position="212"/>
        <end position="273"/>
    </location>
</feature>
<evidence type="ECO:0000313" key="3">
    <source>
        <dbReference type="Proteomes" id="UP000244893"/>
    </source>
</evidence>
<keyword evidence="3" id="KW-1185">Reference proteome</keyword>
<dbReference type="RefSeq" id="WP_116755084.1">
    <property type="nucleotide sequence ID" value="NZ_JBHUEX010000001.1"/>
</dbReference>
<protein>
    <recommendedName>
        <fullName evidence="1">Glycosyl transferase family 28 C-terminal domain-containing protein</fullName>
    </recommendedName>
</protein>
<dbReference type="PANTHER" id="PTHR21015:SF22">
    <property type="entry name" value="GLYCOSYLTRANSFERASE"/>
    <property type="match status" value="1"/>
</dbReference>
<reference evidence="2 3" key="1">
    <citation type="submission" date="2018-05" db="EMBL/GenBank/DDBJ databases">
        <title>Amnibacterium sp. M8JJ-5, whole genome shotgun sequence.</title>
        <authorList>
            <person name="Tuo L."/>
        </authorList>
    </citation>
    <scope>NUCLEOTIDE SEQUENCE [LARGE SCALE GENOMIC DNA]</scope>
    <source>
        <strain evidence="2 3">M8JJ-5</strain>
    </source>
</reference>
<dbReference type="OrthoDB" id="9809594at2"/>
<comment type="caution">
    <text evidence="2">The sequence shown here is derived from an EMBL/GenBank/DDBJ whole genome shotgun (WGS) entry which is preliminary data.</text>
</comment>
<dbReference type="InterPro" id="IPR007235">
    <property type="entry name" value="Glyco_trans_28_C"/>
</dbReference>
<gene>
    <name evidence="2" type="ORF">DDQ50_02175</name>
</gene>
<dbReference type="GO" id="GO:0016758">
    <property type="term" value="F:hexosyltransferase activity"/>
    <property type="evidence" value="ECO:0007669"/>
    <property type="project" value="InterPro"/>
</dbReference>
<sequence>MIGYYVHHRGSGHRHRALAIARELDTPVTGLSSALAPVGWTGEWIELAPDTGPETVHPVDPRAGGRLHWVPRGGTGLLARMAAISAWFVAARPEAVVVDVSVEVALLARLHGIPVVTIGQPGDRRDPAHRLGYDISEAIIAPWPAGLDPLIVDEPNTAKIRPVGTIARIASTDATSARRGGVALLRGHGAFGTDPLSLAADSLRRSGIPVTEITGSVEQISHSLRDATVVISHCGQNAVAEIAATRTPALLIADDRPHDEQRHLARALERFGVPAVVVAEAPSPDRDWAADIERARRFDGIGWNRFTSGDGAAAAAAIISEVAFAGREAAI</sequence>
<dbReference type="Pfam" id="PF04101">
    <property type="entry name" value="Glyco_tran_28_C"/>
    <property type="match status" value="1"/>
</dbReference>
<dbReference type="SUPFAM" id="SSF53756">
    <property type="entry name" value="UDP-Glycosyltransferase/glycogen phosphorylase"/>
    <property type="match status" value="1"/>
</dbReference>
<dbReference type="PANTHER" id="PTHR21015">
    <property type="entry name" value="UDP-N-ACETYLGLUCOSAMINE--N-ACETYLMURAMYL-(PENTAPEPTIDE) PYROPHOSPHORYL-UNDECAPRENOL N-ACETYLGLUCOSAMINE TRANSFERASE 1"/>
    <property type="match status" value="1"/>
</dbReference>
<proteinExistence type="predicted"/>
<name>A0A2V1HS12_9MICO</name>